<sequence length="65" mass="7254">MGSSQASVKSCVSQFIFSQRRLESCGRGLSSLWHYTANIVLLRLLTLTRVLNRSRSLCPVLGILE</sequence>
<gene>
    <name evidence="1" type="ORF">AEK19_MT1659</name>
</gene>
<evidence type="ECO:0000313" key="1">
    <source>
        <dbReference type="EMBL" id="ART31843.1"/>
    </source>
</evidence>
<keyword evidence="1" id="KW-0496">Mitochondrion</keyword>
<reference evidence="1" key="1">
    <citation type="submission" date="2017-03" db="EMBL/GenBank/DDBJ databases">
        <title>The mitochondrial genome of the carnivorous plant Utricularia reniformis (Lentibulariaceae): structure, comparative analysis and evolutionary landmarks.</title>
        <authorList>
            <person name="Silva S.R."/>
            <person name="Alvarenga D.O."/>
            <person name="Michael T.P."/>
            <person name="Miranda V.F.O."/>
            <person name="Varani A.M."/>
        </authorList>
    </citation>
    <scope>NUCLEOTIDE SEQUENCE</scope>
</reference>
<dbReference type="AlphaFoldDB" id="A0A1Y0B383"/>
<geneLocation type="mitochondrion" evidence="1"/>
<protein>
    <submittedName>
        <fullName evidence="1">Uncharacterized protein</fullName>
    </submittedName>
</protein>
<proteinExistence type="predicted"/>
<dbReference type="EMBL" id="KY774314">
    <property type="protein sequence ID" value="ART31843.1"/>
    <property type="molecule type" value="Genomic_DNA"/>
</dbReference>
<accession>A0A1Y0B383</accession>
<name>A0A1Y0B383_9LAMI</name>
<organism evidence="1">
    <name type="scientific">Utricularia reniformis</name>
    <dbReference type="NCBI Taxonomy" id="192314"/>
    <lineage>
        <taxon>Eukaryota</taxon>
        <taxon>Viridiplantae</taxon>
        <taxon>Streptophyta</taxon>
        <taxon>Embryophyta</taxon>
        <taxon>Tracheophyta</taxon>
        <taxon>Spermatophyta</taxon>
        <taxon>Magnoliopsida</taxon>
        <taxon>eudicotyledons</taxon>
        <taxon>Gunneridae</taxon>
        <taxon>Pentapetalae</taxon>
        <taxon>asterids</taxon>
        <taxon>lamiids</taxon>
        <taxon>Lamiales</taxon>
        <taxon>Lentibulariaceae</taxon>
        <taxon>Utricularia</taxon>
    </lineage>
</organism>